<proteinExistence type="inferred from homology"/>
<name>A0ABR2KRV1_9EUKA</name>
<feature type="domain" description="Helicase C-terminal" evidence="11">
    <location>
        <begin position="271"/>
        <end position="432"/>
    </location>
</feature>
<dbReference type="InterPro" id="IPR014001">
    <property type="entry name" value="Helicase_ATP-bd"/>
</dbReference>
<dbReference type="InterPro" id="IPR014014">
    <property type="entry name" value="RNA_helicase_DEAD_Q_motif"/>
</dbReference>
<dbReference type="Pfam" id="PF00270">
    <property type="entry name" value="DEAD"/>
    <property type="match status" value="1"/>
</dbReference>
<feature type="region of interest" description="Disordered" evidence="9">
    <location>
        <begin position="1"/>
        <end position="50"/>
    </location>
</feature>
<evidence type="ECO:0000256" key="5">
    <source>
        <dbReference type="ARBA" id="ARBA00022884"/>
    </source>
</evidence>
<evidence type="ECO:0000259" key="12">
    <source>
        <dbReference type="PROSITE" id="PS51195"/>
    </source>
</evidence>
<feature type="region of interest" description="Disordered" evidence="9">
    <location>
        <begin position="495"/>
        <end position="519"/>
    </location>
</feature>
<feature type="short sequence motif" description="Q motif" evidence="6">
    <location>
        <begin position="49"/>
        <end position="77"/>
    </location>
</feature>
<evidence type="ECO:0000313" key="14">
    <source>
        <dbReference type="Proteomes" id="UP001470230"/>
    </source>
</evidence>
<dbReference type="CDD" id="cd00268">
    <property type="entry name" value="DEADc"/>
    <property type="match status" value="1"/>
</dbReference>
<evidence type="ECO:0000256" key="7">
    <source>
        <dbReference type="RuleBase" id="RU000492"/>
    </source>
</evidence>
<keyword evidence="14" id="KW-1185">Reference proteome</keyword>
<dbReference type="EC" id="3.6.4.13" evidence="8"/>
<comment type="caution">
    <text evidence="13">The sequence shown here is derived from an EMBL/GenBank/DDBJ whole genome shotgun (WGS) entry which is preliminary data.</text>
</comment>
<feature type="compositionally biased region" description="Basic and acidic residues" evidence="9">
    <location>
        <begin position="1"/>
        <end position="11"/>
    </location>
</feature>
<evidence type="ECO:0000259" key="10">
    <source>
        <dbReference type="PROSITE" id="PS51192"/>
    </source>
</evidence>
<dbReference type="InterPro" id="IPR027417">
    <property type="entry name" value="P-loop_NTPase"/>
</dbReference>
<dbReference type="SMART" id="SM01178">
    <property type="entry name" value="DUF4217"/>
    <property type="match status" value="1"/>
</dbReference>
<feature type="domain" description="Helicase ATP-binding" evidence="10">
    <location>
        <begin position="80"/>
        <end position="256"/>
    </location>
</feature>
<protein>
    <recommendedName>
        <fullName evidence="8">ATP-dependent RNA helicase</fullName>
        <ecNumber evidence="8">3.6.4.13</ecNumber>
    </recommendedName>
</protein>
<comment type="catalytic activity">
    <reaction evidence="8">
        <text>ATP + H2O = ADP + phosphate + H(+)</text>
        <dbReference type="Rhea" id="RHEA:13065"/>
        <dbReference type="ChEBI" id="CHEBI:15377"/>
        <dbReference type="ChEBI" id="CHEBI:15378"/>
        <dbReference type="ChEBI" id="CHEBI:30616"/>
        <dbReference type="ChEBI" id="CHEBI:43474"/>
        <dbReference type="ChEBI" id="CHEBI:456216"/>
        <dbReference type="EC" id="3.6.4.13"/>
    </reaction>
</comment>
<keyword evidence="2 7" id="KW-0378">Hydrolase</keyword>
<evidence type="ECO:0000256" key="4">
    <source>
        <dbReference type="ARBA" id="ARBA00022840"/>
    </source>
</evidence>
<keyword evidence="4 7" id="KW-0067">ATP-binding</keyword>
<dbReference type="CDD" id="cd18787">
    <property type="entry name" value="SF2_C_DEAD"/>
    <property type="match status" value="1"/>
</dbReference>
<dbReference type="Gene3D" id="3.40.50.300">
    <property type="entry name" value="P-loop containing nucleotide triphosphate hydrolases"/>
    <property type="match status" value="2"/>
</dbReference>
<feature type="domain" description="DEAD-box RNA helicase Q" evidence="12">
    <location>
        <begin position="49"/>
        <end position="77"/>
    </location>
</feature>
<evidence type="ECO:0000256" key="8">
    <source>
        <dbReference type="RuleBase" id="RU365068"/>
    </source>
</evidence>
<dbReference type="PROSITE" id="PS51194">
    <property type="entry name" value="HELICASE_CTER"/>
    <property type="match status" value="1"/>
</dbReference>
<feature type="compositionally biased region" description="Polar residues" evidence="9">
    <location>
        <begin position="13"/>
        <end position="50"/>
    </location>
</feature>
<dbReference type="SMART" id="SM00490">
    <property type="entry name" value="HELICc"/>
    <property type="match status" value="1"/>
</dbReference>
<dbReference type="Proteomes" id="UP001470230">
    <property type="component" value="Unassembled WGS sequence"/>
</dbReference>
<keyword evidence="3 7" id="KW-0347">Helicase</keyword>
<keyword evidence="1 7" id="KW-0547">Nucleotide-binding</keyword>
<dbReference type="SMART" id="SM00487">
    <property type="entry name" value="DEXDc"/>
    <property type="match status" value="1"/>
</dbReference>
<dbReference type="Pfam" id="PF13959">
    <property type="entry name" value="CTE_SPB4"/>
    <property type="match status" value="1"/>
</dbReference>
<dbReference type="Pfam" id="PF00271">
    <property type="entry name" value="Helicase_C"/>
    <property type="match status" value="1"/>
</dbReference>
<dbReference type="PROSITE" id="PS00039">
    <property type="entry name" value="DEAD_ATP_HELICASE"/>
    <property type="match status" value="1"/>
</dbReference>
<comment type="similarity">
    <text evidence="7">Belongs to the DEAD box helicase family.</text>
</comment>
<evidence type="ECO:0000259" key="11">
    <source>
        <dbReference type="PROSITE" id="PS51194"/>
    </source>
</evidence>
<keyword evidence="5 8" id="KW-0694">RNA-binding</keyword>
<dbReference type="PROSITE" id="PS51195">
    <property type="entry name" value="Q_MOTIF"/>
    <property type="match status" value="1"/>
</dbReference>
<dbReference type="InterPro" id="IPR044742">
    <property type="entry name" value="DEAD/DEAH_RhlB"/>
</dbReference>
<dbReference type="InterPro" id="IPR001650">
    <property type="entry name" value="Helicase_C-like"/>
</dbReference>
<dbReference type="InterPro" id="IPR025313">
    <property type="entry name" value="SPB4-like_CTE"/>
</dbReference>
<evidence type="ECO:0000256" key="2">
    <source>
        <dbReference type="ARBA" id="ARBA00022801"/>
    </source>
</evidence>
<accession>A0ABR2KRV1</accession>
<dbReference type="PANTHER" id="PTHR24031">
    <property type="entry name" value="RNA HELICASE"/>
    <property type="match status" value="1"/>
</dbReference>
<sequence>MASTESVKEIENNEQTPNTDQNVERMSSTTSTNNIEQNLPGQTENITTSNFDSLDISPQLKENLSSLGFTKMMKIQNEAIPVILNGKNVLAAAKTGSGKTLAFLVPAIDYMIKNSVTPESGIVTLIIAPTRELAVQTNEVATKLLQNTGITNGLSIGGTHKKAEAKAIASGINLLVATPGRLVDHILDTDKFTLTTVKFFVIDEADRILEIGSFKTQLEEIIQNLQSVHQTLLFSATLSQDISNLATLSFKNEDHVYIGVDNQSSSSTATGLKQSYIICPPDKRLFLLITFLTSKRAKGKKIMIFFSTRSSVRFHHDLLSALKINTIAIHGEQSQQKRIEGFNSFRESKEGIMICTDVAARGLDIPAVEWIIQYDPPSSEKEYIHRVGRSARAGAEGQALLFLMENEKPFLQILRSAKVPLQKLPMPKLNELKLVLAEALSKDRKLMKSAKEALQSYLLAYEQHPLRNCFDIAKLDIEGVAKSFGFEEMPQLDIQESRKKKSADNGAWIQKEKMKKQKK</sequence>
<dbReference type="SUPFAM" id="SSF52540">
    <property type="entry name" value="P-loop containing nucleoside triphosphate hydrolases"/>
    <property type="match status" value="1"/>
</dbReference>
<evidence type="ECO:0000256" key="9">
    <source>
        <dbReference type="SAM" id="MobiDB-lite"/>
    </source>
</evidence>
<dbReference type="PROSITE" id="PS51192">
    <property type="entry name" value="HELICASE_ATP_BIND_1"/>
    <property type="match status" value="1"/>
</dbReference>
<evidence type="ECO:0000256" key="3">
    <source>
        <dbReference type="ARBA" id="ARBA00022806"/>
    </source>
</evidence>
<comment type="domain">
    <text evidence="8">The Q motif is unique to and characteristic of the DEAD box family of RNA helicases and controls ATP binding and hydrolysis.</text>
</comment>
<dbReference type="GO" id="GO:0004386">
    <property type="term" value="F:helicase activity"/>
    <property type="evidence" value="ECO:0007669"/>
    <property type="project" value="UniProtKB-KW"/>
</dbReference>
<dbReference type="InterPro" id="IPR011545">
    <property type="entry name" value="DEAD/DEAH_box_helicase_dom"/>
</dbReference>
<dbReference type="InterPro" id="IPR000629">
    <property type="entry name" value="RNA-helicase_DEAD-box_CS"/>
</dbReference>
<evidence type="ECO:0000313" key="13">
    <source>
        <dbReference type="EMBL" id="KAK8893865.1"/>
    </source>
</evidence>
<evidence type="ECO:0000256" key="6">
    <source>
        <dbReference type="PROSITE-ProRule" id="PRU00552"/>
    </source>
</evidence>
<dbReference type="EMBL" id="JAPFFF010000003">
    <property type="protein sequence ID" value="KAK8893865.1"/>
    <property type="molecule type" value="Genomic_DNA"/>
</dbReference>
<organism evidence="13 14">
    <name type="scientific">Tritrichomonas musculus</name>
    <dbReference type="NCBI Taxonomy" id="1915356"/>
    <lineage>
        <taxon>Eukaryota</taxon>
        <taxon>Metamonada</taxon>
        <taxon>Parabasalia</taxon>
        <taxon>Tritrichomonadida</taxon>
        <taxon>Tritrichomonadidae</taxon>
        <taxon>Tritrichomonas</taxon>
    </lineage>
</organism>
<reference evidence="13 14" key="1">
    <citation type="submission" date="2024-04" db="EMBL/GenBank/DDBJ databases">
        <title>Tritrichomonas musculus Genome.</title>
        <authorList>
            <person name="Alves-Ferreira E."/>
            <person name="Grigg M."/>
            <person name="Lorenzi H."/>
            <person name="Galac M."/>
        </authorList>
    </citation>
    <scope>NUCLEOTIDE SEQUENCE [LARGE SCALE GENOMIC DNA]</scope>
    <source>
        <strain evidence="13 14">EAF2021</strain>
    </source>
</reference>
<gene>
    <name evidence="13" type="ORF">M9Y10_022294</name>
</gene>
<comment type="function">
    <text evidence="8">RNA helicase.</text>
</comment>
<evidence type="ECO:0000256" key="1">
    <source>
        <dbReference type="ARBA" id="ARBA00022741"/>
    </source>
</evidence>